<keyword evidence="3" id="KW-1185">Reference proteome</keyword>
<evidence type="ECO:0008006" key="4">
    <source>
        <dbReference type="Google" id="ProtNLM"/>
    </source>
</evidence>
<protein>
    <recommendedName>
        <fullName evidence="4">Radial spoke head 1 homolog</fullName>
    </recommendedName>
</protein>
<proteinExistence type="predicted"/>
<dbReference type="SUPFAM" id="SSF82185">
    <property type="entry name" value="Histone H3 K4-specific methyltransferase SET7/9 N-terminal domain"/>
    <property type="match status" value="2"/>
</dbReference>
<name>A0A833W7T5_9HYME</name>
<dbReference type="PANTHER" id="PTHR43215:SF14">
    <property type="entry name" value="RADIAL SPOKE HEAD 1 HOMOLOG"/>
    <property type="match status" value="1"/>
</dbReference>
<dbReference type="GO" id="GO:0035082">
    <property type="term" value="P:axoneme assembly"/>
    <property type="evidence" value="ECO:0007669"/>
    <property type="project" value="TreeGrafter"/>
</dbReference>
<dbReference type="Proteomes" id="UP000655588">
    <property type="component" value="Unassembled WGS sequence"/>
</dbReference>
<evidence type="ECO:0000256" key="1">
    <source>
        <dbReference type="ARBA" id="ARBA00022737"/>
    </source>
</evidence>
<dbReference type="GO" id="GO:0007286">
    <property type="term" value="P:spermatid development"/>
    <property type="evidence" value="ECO:0007669"/>
    <property type="project" value="TreeGrafter"/>
</dbReference>
<dbReference type="Pfam" id="PF02493">
    <property type="entry name" value="MORN"/>
    <property type="match status" value="6"/>
</dbReference>
<evidence type="ECO:0000313" key="3">
    <source>
        <dbReference type="Proteomes" id="UP000655588"/>
    </source>
</evidence>
<comment type="caution">
    <text evidence="2">The sequence shown here is derived from an EMBL/GenBank/DDBJ whole genome shotgun (WGS) entry which is preliminary data.</text>
</comment>
<reference evidence="2" key="1">
    <citation type="submission" date="2019-11" db="EMBL/GenBank/DDBJ databases">
        <title>The nuclear and mitochondrial genomes of Frieseomelitta varia - a highly eusocial stingless bee (Meliponini) with a permanently sterile worker caste.</title>
        <authorList>
            <person name="Freitas F.C.P."/>
            <person name="Lourenco A.P."/>
            <person name="Nunes F.M.F."/>
            <person name="Paschoal A.R."/>
            <person name="Abreu F.C.P."/>
            <person name="Barbin F.O."/>
            <person name="Bataglia L."/>
            <person name="Cardoso-Junior C.A.M."/>
            <person name="Cervoni M.S."/>
            <person name="Silva S.R."/>
            <person name="Dalarmi F."/>
            <person name="Del Lama M.A."/>
            <person name="Depintor T.S."/>
            <person name="Ferreira K.M."/>
            <person name="Goria P.S."/>
            <person name="Jaskot M.C."/>
            <person name="Lago D.C."/>
            <person name="Luna-Lucena D."/>
            <person name="Moda L.M."/>
            <person name="Nascimento L."/>
            <person name="Pedrino M."/>
            <person name="Rabico F.O."/>
            <person name="Sanches F.C."/>
            <person name="Santos D.E."/>
            <person name="Santos C.G."/>
            <person name="Vieira J."/>
            <person name="Lopes T.F."/>
            <person name="Barchuk A.R."/>
            <person name="Hartfelder K."/>
            <person name="Simoes Z.L.P."/>
            <person name="Bitondi M.M.G."/>
            <person name="Pinheiro D.G."/>
        </authorList>
    </citation>
    <scope>NUCLEOTIDE SEQUENCE</scope>
    <source>
        <strain evidence="2">USP_RPSP 00005682</strain>
        <tissue evidence="2">Whole individual</tissue>
    </source>
</reference>
<dbReference type="Gene3D" id="2.20.110.10">
    <property type="entry name" value="Histone H3 K4-specific methyltransferase SET7/9 N-terminal domain"/>
    <property type="match status" value="2"/>
</dbReference>
<dbReference type="PANTHER" id="PTHR43215">
    <property type="entry name" value="RADIAL SPOKE HEAD 1 HOMOLOG"/>
    <property type="match status" value="1"/>
</dbReference>
<accession>A0A833W7T5</accession>
<dbReference type="InterPro" id="IPR003409">
    <property type="entry name" value="MORN"/>
</dbReference>
<keyword evidence="1" id="KW-0677">Repeat</keyword>
<dbReference type="SMART" id="SM00698">
    <property type="entry name" value="MORN"/>
    <property type="match status" value="6"/>
</dbReference>
<dbReference type="GO" id="GO:0031514">
    <property type="term" value="C:motile cilium"/>
    <property type="evidence" value="ECO:0007669"/>
    <property type="project" value="TreeGrafter"/>
</dbReference>
<dbReference type="GO" id="GO:0005634">
    <property type="term" value="C:nucleus"/>
    <property type="evidence" value="ECO:0007669"/>
    <property type="project" value="TreeGrafter"/>
</dbReference>
<evidence type="ECO:0000313" key="2">
    <source>
        <dbReference type="EMBL" id="KAF3423568.1"/>
    </source>
</evidence>
<gene>
    <name evidence="2" type="ORF">E2986_02648</name>
</gene>
<dbReference type="FunFam" id="2.20.110.10:FF:000002">
    <property type="entry name" value="Phosphatidylinositol 4-phosphate 5-kinase 8"/>
    <property type="match status" value="1"/>
</dbReference>
<dbReference type="AlphaFoldDB" id="A0A833W7T5"/>
<sequence length="353" mass="40666">MVEIPEILGERGEEEVNPLGLYEGERNEKGDRHGRGKALLPNGDMYVGQYCKGLRHGRGLYVLKNGARYDGEWRQGVKYGQGTFWYPDGTRYEGEWKRDMKYGFGVYYYANNDVYEGSWKKNLRHGMGSYLYADTNTKFMGTWIKDRIQGPGQLIHPRHRFHGFWELNLPYGRGCFTFESACMQHGHYVHVKDPDYEETKEEYVEVRVSLKSTHLSLFVFFSFLFSLKNESTVVSTQKIEPAALEADEEGEKLENAEGAKLVEAKPVPFEPPPLKKGIIALWRARCITPYNPDLLPPEPVPLQEEVSVDSLVDKCSEDLATAPEQYLKYEDEYEVEIGDYYNDADYRPSVETI</sequence>
<organism evidence="2 3">
    <name type="scientific">Frieseomelitta varia</name>
    <dbReference type="NCBI Taxonomy" id="561572"/>
    <lineage>
        <taxon>Eukaryota</taxon>
        <taxon>Metazoa</taxon>
        <taxon>Ecdysozoa</taxon>
        <taxon>Arthropoda</taxon>
        <taxon>Hexapoda</taxon>
        <taxon>Insecta</taxon>
        <taxon>Pterygota</taxon>
        <taxon>Neoptera</taxon>
        <taxon>Endopterygota</taxon>
        <taxon>Hymenoptera</taxon>
        <taxon>Apocrita</taxon>
        <taxon>Aculeata</taxon>
        <taxon>Apoidea</taxon>
        <taxon>Anthophila</taxon>
        <taxon>Apidae</taxon>
        <taxon>Frieseomelitta</taxon>
    </lineage>
</organism>
<dbReference type="EMBL" id="WNWW01000556">
    <property type="protein sequence ID" value="KAF3423568.1"/>
    <property type="molecule type" value="Genomic_DNA"/>
</dbReference>